<dbReference type="AlphaFoldDB" id="A0A6C0LN31"/>
<sequence>MDAAKPTSSNTVLVSVLGGLELGLIATVVYLFSQLVGSKDTANNLSMKVLPITGTLGAIVLLHTILWYTYFNYNPLSMNLYLLFSTSMNTIISLFALSIALTIQNN</sequence>
<evidence type="ECO:0000256" key="1">
    <source>
        <dbReference type="SAM" id="Phobius"/>
    </source>
</evidence>
<feature type="transmembrane region" description="Helical" evidence="1">
    <location>
        <begin position="80"/>
        <end position="103"/>
    </location>
</feature>
<accession>A0A6C0LN31</accession>
<keyword evidence="1" id="KW-0812">Transmembrane</keyword>
<name>A0A6C0LN31_9ZZZZ</name>
<keyword evidence="1" id="KW-1133">Transmembrane helix</keyword>
<feature type="transmembrane region" description="Helical" evidence="1">
    <location>
        <begin position="45"/>
        <end position="68"/>
    </location>
</feature>
<keyword evidence="1" id="KW-0472">Membrane</keyword>
<protein>
    <submittedName>
        <fullName evidence="2">Uncharacterized protein</fullName>
    </submittedName>
</protein>
<reference evidence="2" key="1">
    <citation type="journal article" date="2020" name="Nature">
        <title>Giant virus diversity and host interactions through global metagenomics.</title>
        <authorList>
            <person name="Schulz F."/>
            <person name="Roux S."/>
            <person name="Paez-Espino D."/>
            <person name="Jungbluth S."/>
            <person name="Walsh D.A."/>
            <person name="Denef V.J."/>
            <person name="McMahon K.D."/>
            <person name="Konstantinidis K.T."/>
            <person name="Eloe-Fadrosh E.A."/>
            <person name="Kyrpides N.C."/>
            <person name="Woyke T."/>
        </authorList>
    </citation>
    <scope>NUCLEOTIDE SEQUENCE</scope>
    <source>
        <strain evidence="2">GVMAG-M-3300027963-9</strain>
    </source>
</reference>
<feature type="transmembrane region" description="Helical" evidence="1">
    <location>
        <begin position="12"/>
        <end position="33"/>
    </location>
</feature>
<evidence type="ECO:0000313" key="2">
    <source>
        <dbReference type="EMBL" id="QHU32336.1"/>
    </source>
</evidence>
<proteinExistence type="predicted"/>
<organism evidence="2">
    <name type="scientific">viral metagenome</name>
    <dbReference type="NCBI Taxonomy" id="1070528"/>
    <lineage>
        <taxon>unclassified sequences</taxon>
        <taxon>metagenomes</taxon>
        <taxon>organismal metagenomes</taxon>
    </lineage>
</organism>
<dbReference type="EMBL" id="MN740538">
    <property type="protein sequence ID" value="QHU32336.1"/>
    <property type="molecule type" value="Genomic_DNA"/>
</dbReference>